<evidence type="ECO:0000313" key="9">
    <source>
        <dbReference type="EMBL" id="REF84631.1"/>
    </source>
</evidence>
<gene>
    <name evidence="9" type="ORF">DES32_2741</name>
</gene>
<dbReference type="GO" id="GO:0005886">
    <property type="term" value="C:plasma membrane"/>
    <property type="evidence" value="ECO:0007669"/>
    <property type="project" value="UniProtKB-SubCell"/>
</dbReference>
<dbReference type="OrthoDB" id="344788at2"/>
<reference evidence="9 10" key="1">
    <citation type="submission" date="2018-08" db="EMBL/GenBank/DDBJ databases">
        <title>Genomic Encyclopedia of Type Strains, Phase IV (KMG-IV): sequencing the most valuable type-strain genomes for metagenomic binning, comparative biology and taxonomic classification.</title>
        <authorList>
            <person name="Goeker M."/>
        </authorList>
    </citation>
    <scope>NUCLEOTIDE SEQUENCE [LARGE SCALE GENOMIC DNA]</scope>
    <source>
        <strain evidence="9 10">BW863</strain>
    </source>
</reference>
<evidence type="ECO:0000256" key="7">
    <source>
        <dbReference type="ARBA" id="ARBA00023136"/>
    </source>
</evidence>
<sequence length="494" mass="53994">MAERLDYSHPAARFAPALAFLLALCAFLSLFHDIYVDDAYIALAYARSFAASGTWGMHPGFVSNAATSPLDVLLLSGFIKLGFPGVWAVYVFECVLAVVIFCALTFLSRRVFGSDLWAYLGTLALFTNPLLISTSGLETYLFVAVLLGCVIAFLAARYFLLGLAAGLLVLARPDGVLLLAPLFALMVWEKRGLDFVKVLVGFGIVVGAWGFVSWLYLGSAIPDTYFIKRKEAAWHDFSFANGLVLYYFKYPLATLLSLAPALFIPFALPLAKTNRDWRAFVVLAGGLALVHYAAYSLLNLPPYHWYYGIFISALALIGAGGLVVLTREGHAARLAALGLAAILALAGAVTCAEAALARKQMPIHTNLGTVAQYRAIGEWLNANMPAHEYRIIGELGVIQYYGHADAVNSFSDRQILRDFAAKLPEHSPGKWLAELNFAHLTVRPPVGSDYRLEENCKDARGALKTWTTSSIWIDSVLWCLRRESPVSPASPRPD</sequence>
<feature type="transmembrane region" description="Helical" evidence="8">
    <location>
        <begin position="116"/>
        <end position="134"/>
    </location>
</feature>
<dbReference type="RefSeq" id="WP_115837258.1">
    <property type="nucleotide sequence ID" value="NZ_CP025086.1"/>
</dbReference>
<keyword evidence="4" id="KW-0808">Transferase</keyword>
<dbReference type="EMBL" id="QUMO01000004">
    <property type="protein sequence ID" value="REF84631.1"/>
    <property type="molecule type" value="Genomic_DNA"/>
</dbReference>
<keyword evidence="3" id="KW-0328">Glycosyltransferase</keyword>
<keyword evidence="10" id="KW-1185">Reference proteome</keyword>
<keyword evidence="7 8" id="KW-0472">Membrane</keyword>
<feature type="transmembrane region" description="Helical" evidence="8">
    <location>
        <begin position="140"/>
        <end position="171"/>
    </location>
</feature>
<proteinExistence type="predicted"/>
<protein>
    <recommendedName>
        <fullName evidence="11">4-amino-4-deoxy-L-arabinose transferase-like glycosyltransferase</fullName>
    </recommendedName>
</protein>
<evidence type="ECO:0000256" key="3">
    <source>
        <dbReference type="ARBA" id="ARBA00022676"/>
    </source>
</evidence>
<feature type="transmembrane region" description="Helical" evidence="8">
    <location>
        <begin position="304"/>
        <end position="325"/>
    </location>
</feature>
<feature type="transmembrane region" description="Helical" evidence="8">
    <location>
        <begin position="87"/>
        <end position="107"/>
    </location>
</feature>
<feature type="transmembrane region" description="Helical" evidence="8">
    <location>
        <begin position="247"/>
        <end position="268"/>
    </location>
</feature>
<evidence type="ECO:0000256" key="6">
    <source>
        <dbReference type="ARBA" id="ARBA00022989"/>
    </source>
</evidence>
<feature type="transmembrane region" description="Helical" evidence="8">
    <location>
        <begin position="192"/>
        <end position="217"/>
    </location>
</feature>
<feature type="transmembrane region" description="Helical" evidence="8">
    <location>
        <begin position="337"/>
        <end position="357"/>
    </location>
</feature>
<evidence type="ECO:0000256" key="8">
    <source>
        <dbReference type="SAM" id="Phobius"/>
    </source>
</evidence>
<feature type="transmembrane region" description="Helical" evidence="8">
    <location>
        <begin position="12"/>
        <end position="31"/>
    </location>
</feature>
<organism evidence="9 10">
    <name type="scientific">Methylovirgula ligni</name>
    <dbReference type="NCBI Taxonomy" id="569860"/>
    <lineage>
        <taxon>Bacteria</taxon>
        <taxon>Pseudomonadati</taxon>
        <taxon>Pseudomonadota</taxon>
        <taxon>Alphaproteobacteria</taxon>
        <taxon>Hyphomicrobiales</taxon>
        <taxon>Beijerinckiaceae</taxon>
        <taxon>Methylovirgula</taxon>
    </lineage>
</organism>
<name>A0A3D9YRY7_9HYPH</name>
<comment type="caution">
    <text evidence="9">The sequence shown here is derived from an EMBL/GenBank/DDBJ whole genome shotgun (WGS) entry which is preliminary data.</text>
</comment>
<keyword evidence="6 8" id="KW-1133">Transmembrane helix</keyword>
<dbReference type="PANTHER" id="PTHR33908">
    <property type="entry name" value="MANNOSYLTRANSFERASE YKCB-RELATED"/>
    <property type="match status" value="1"/>
</dbReference>
<evidence type="ECO:0000256" key="5">
    <source>
        <dbReference type="ARBA" id="ARBA00022692"/>
    </source>
</evidence>
<dbReference type="GO" id="GO:0009103">
    <property type="term" value="P:lipopolysaccharide biosynthetic process"/>
    <property type="evidence" value="ECO:0007669"/>
    <property type="project" value="UniProtKB-ARBA"/>
</dbReference>
<evidence type="ECO:0008006" key="11">
    <source>
        <dbReference type="Google" id="ProtNLM"/>
    </source>
</evidence>
<dbReference type="Proteomes" id="UP000256900">
    <property type="component" value="Unassembled WGS sequence"/>
</dbReference>
<dbReference type="InterPro" id="IPR050297">
    <property type="entry name" value="LipidA_mod_glycosyltrf_83"/>
</dbReference>
<evidence type="ECO:0000256" key="1">
    <source>
        <dbReference type="ARBA" id="ARBA00004651"/>
    </source>
</evidence>
<keyword evidence="2" id="KW-1003">Cell membrane</keyword>
<dbReference type="AlphaFoldDB" id="A0A3D9YRY7"/>
<accession>A0A3D9YRY7</accession>
<feature type="transmembrane region" description="Helical" evidence="8">
    <location>
        <begin position="280"/>
        <end position="298"/>
    </location>
</feature>
<keyword evidence="5 8" id="KW-0812">Transmembrane</keyword>
<comment type="subcellular location">
    <subcellularLocation>
        <location evidence="1">Cell membrane</location>
        <topology evidence="1">Multi-pass membrane protein</topology>
    </subcellularLocation>
</comment>
<evidence type="ECO:0000256" key="2">
    <source>
        <dbReference type="ARBA" id="ARBA00022475"/>
    </source>
</evidence>
<evidence type="ECO:0000256" key="4">
    <source>
        <dbReference type="ARBA" id="ARBA00022679"/>
    </source>
</evidence>
<dbReference type="PANTHER" id="PTHR33908:SF11">
    <property type="entry name" value="MEMBRANE PROTEIN"/>
    <property type="match status" value="1"/>
</dbReference>
<evidence type="ECO:0000313" key="10">
    <source>
        <dbReference type="Proteomes" id="UP000256900"/>
    </source>
</evidence>
<dbReference type="GO" id="GO:0016763">
    <property type="term" value="F:pentosyltransferase activity"/>
    <property type="evidence" value="ECO:0007669"/>
    <property type="project" value="TreeGrafter"/>
</dbReference>